<dbReference type="Pfam" id="PF00501">
    <property type="entry name" value="AMP-binding"/>
    <property type="match status" value="1"/>
</dbReference>
<dbReference type="PANTHER" id="PTHR43845">
    <property type="entry name" value="BLR5969 PROTEIN"/>
    <property type="match status" value="1"/>
</dbReference>
<dbReference type="Gene3D" id="3.30.300.30">
    <property type="match status" value="1"/>
</dbReference>
<dbReference type="PANTHER" id="PTHR43845:SF1">
    <property type="entry name" value="BLR5969 PROTEIN"/>
    <property type="match status" value="1"/>
</dbReference>
<dbReference type="SUPFAM" id="SSF56801">
    <property type="entry name" value="Acetyl-CoA synthetase-like"/>
    <property type="match status" value="1"/>
</dbReference>
<sequence length="466" mass="52212">MKICMCFNRGFRREKESTVCLTVICPEIQMSNSMLHPEFETLPAAEVLKLQGELWERQWAYVREHSTFYKEKYVDRFPADLTLEGLQDLPFTEKDDLRLSQERSYPYGDYIACPDEAVVRLHITSGTTGRPLHLANSQKDLEWIAKIGGRAFYAAGLRPGDRVVHCLNYCMWTGGLTDHMNLEATGACVIPYGVGGAEKLLETIEQLGVTAISCTPSYPALLEKLLREQGKDPRDLKLRLGLFGGEAGLDNLEFRQNLESRWGFSVRNANYGMSEIMSIFGSQSEFTNDLHFHASDAVFVEILDAQGNVLPIREGTTGELVCTHLRKECQPLIRYRTRDVITVTGIGKAECGRTSWRFRVTGRTDDMFNVRGINVFPSAVQKAVMGRPDISSGQFRIVLRGAGPWDRIELTVEASQDLAPSEWERAARTLEQNVREHAGATAVVTLVATDSLPRTAGKTNLIERIA</sequence>
<dbReference type="InterPro" id="IPR000873">
    <property type="entry name" value="AMP-dep_synth/lig_dom"/>
</dbReference>
<dbReference type="InterPro" id="IPR045851">
    <property type="entry name" value="AMP-bd_C_sf"/>
</dbReference>
<feature type="domain" description="AMP-dependent ligase C-terminal" evidence="2">
    <location>
        <begin position="372"/>
        <end position="460"/>
    </location>
</feature>
<dbReference type="InterPro" id="IPR028154">
    <property type="entry name" value="AMP-dep_Lig_C"/>
</dbReference>
<dbReference type="Pfam" id="PF14535">
    <property type="entry name" value="AMP-binding_C_2"/>
    <property type="match status" value="1"/>
</dbReference>
<evidence type="ECO:0000259" key="2">
    <source>
        <dbReference type="Pfam" id="PF14535"/>
    </source>
</evidence>
<name>A0A0C4UT64_9PSED</name>
<gene>
    <name evidence="3" type="primary">bvaA</name>
</gene>
<dbReference type="EMBL" id="KM595283">
    <property type="protein sequence ID" value="AIZ50556.1"/>
    <property type="molecule type" value="Genomic_DNA"/>
</dbReference>
<dbReference type="Gene3D" id="3.40.50.12780">
    <property type="entry name" value="N-terminal domain of ligase-like"/>
    <property type="match status" value="1"/>
</dbReference>
<reference evidence="3" key="1">
    <citation type="journal article" date="2015" name="Appl. Microbiol. Biotechnol.">
        <title>Metabolism of ?-valine via a CoA-dependent ammonia lyase pathway.</title>
        <authorList>
            <person name="Otzen M."/>
            <person name="Crismaru C.G."/>
            <person name="Postema C.P."/>
            <person name="Wijma H.J."/>
            <person name="Heberling M.M."/>
            <person name="Szymanski W."/>
            <person name="de Wildeman S."/>
            <person name="Janssen D.B."/>
        </authorList>
    </citation>
    <scope>NUCLEOTIDE SEQUENCE</scope>
    <source>
        <strain evidence="3">SBV1</strain>
    </source>
</reference>
<proteinExistence type="predicted"/>
<organism evidence="3">
    <name type="scientific">Pseudomonas sp. SBV1</name>
    <dbReference type="NCBI Taxonomy" id="1548194"/>
    <lineage>
        <taxon>Bacteria</taxon>
        <taxon>Pseudomonadati</taxon>
        <taxon>Pseudomonadota</taxon>
        <taxon>Gammaproteobacteria</taxon>
        <taxon>Pseudomonadales</taxon>
        <taxon>Pseudomonadaceae</taxon>
        <taxon>Pseudomonas</taxon>
    </lineage>
</organism>
<feature type="domain" description="AMP-dependent synthetase/ligase" evidence="1">
    <location>
        <begin position="114"/>
        <end position="322"/>
    </location>
</feature>
<protein>
    <submittedName>
        <fullName evidence="3">BvaA</fullName>
    </submittedName>
</protein>
<dbReference type="SMR" id="A0A0C4UT64"/>
<accession>A0A0C4UT64</accession>
<evidence type="ECO:0000313" key="3">
    <source>
        <dbReference type="EMBL" id="AIZ50556.1"/>
    </source>
</evidence>
<evidence type="ECO:0000259" key="1">
    <source>
        <dbReference type="Pfam" id="PF00501"/>
    </source>
</evidence>
<dbReference type="InterPro" id="IPR042099">
    <property type="entry name" value="ANL_N_sf"/>
</dbReference>
<dbReference type="AlphaFoldDB" id="A0A0C4UT64"/>